<evidence type="ECO:0000313" key="12">
    <source>
        <dbReference type="EMBL" id="KFM61229.1"/>
    </source>
</evidence>
<keyword evidence="4 10" id="KW-0808">Transferase</keyword>
<dbReference type="EMBL" id="KK113859">
    <property type="protein sequence ID" value="KFM61229.1"/>
    <property type="molecule type" value="Genomic_DNA"/>
</dbReference>
<dbReference type="GO" id="GO:0005739">
    <property type="term" value="C:mitochondrion"/>
    <property type="evidence" value="ECO:0007669"/>
    <property type="project" value="TreeGrafter"/>
</dbReference>
<keyword evidence="7 10" id="KW-0012">Acyltransferase</keyword>
<dbReference type="FunFam" id="1.10.275.20:FF:000001">
    <property type="entry name" value="carnitine O-palmitoyltransferase 2, mitochondrial"/>
    <property type="match status" value="1"/>
</dbReference>
<gene>
    <name evidence="12" type="ORF">X975_08773</name>
</gene>
<dbReference type="Gene3D" id="1.20.1280.180">
    <property type="match status" value="1"/>
</dbReference>
<evidence type="ECO:0000256" key="4">
    <source>
        <dbReference type="ARBA" id="ARBA00022679"/>
    </source>
</evidence>
<reference evidence="12 13" key="1">
    <citation type="submission" date="2013-11" db="EMBL/GenBank/DDBJ databases">
        <title>Genome sequencing of Stegodyphus mimosarum.</title>
        <authorList>
            <person name="Bechsgaard J."/>
        </authorList>
    </citation>
    <scope>NUCLEOTIDE SEQUENCE [LARGE SCALE GENOMIC DNA]</scope>
</reference>
<keyword evidence="13" id="KW-1185">Reference proteome</keyword>
<name>A0A087T7Z0_STEMI</name>
<evidence type="ECO:0000256" key="6">
    <source>
        <dbReference type="ARBA" id="ARBA00023098"/>
    </source>
</evidence>
<evidence type="ECO:0000256" key="10">
    <source>
        <dbReference type="RuleBase" id="RU003801"/>
    </source>
</evidence>
<dbReference type="InterPro" id="IPR000542">
    <property type="entry name" value="Carn_acyl_trans"/>
</dbReference>
<evidence type="ECO:0000313" key="13">
    <source>
        <dbReference type="Proteomes" id="UP000054359"/>
    </source>
</evidence>
<evidence type="ECO:0000256" key="5">
    <source>
        <dbReference type="ARBA" id="ARBA00022832"/>
    </source>
</evidence>
<evidence type="ECO:0000256" key="1">
    <source>
        <dbReference type="ARBA" id="ARBA00005005"/>
    </source>
</evidence>
<dbReference type="Gene3D" id="3.30.559.10">
    <property type="entry name" value="Chloramphenicol acetyltransferase-like domain"/>
    <property type="match status" value="1"/>
</dbReference>
<evidence type="ECO:0000256" key="9">
    <source>
        <dbReference type="PIRSR" id="PIRSR600542-1"/>
    </source>
</evidence>
<feature type="non-terminal residue" evidence="12">
    <location>
        <position position="615"/>
    </location>
</feature>
<keyword evidence="5" id="KW-0276">Fatty acid metabolism</keyword>
<dbReference type="UniPathway" id="UPA00659"/>
<protein>
    <recommendedName>
        <fullName evidence="11">Choline/carnitine acyltransferase domain-containing protein</fullName>
    </recommendedName>
</protein>
<dbReference type="InterPro" id="IPR039551">
    <property type="entry name" value="Cho/carn_acyl_trans"/>
</dbReference>
<organism evidence="12 13">
    <name type="scientific">Stegodyphus mimosarum</name>
    <name type="common">African social velvet spider</name>
    <dbReference type="NCBI Taxonomy" id="407821"/>
    <lineage>
        <taxon>Eukaryota</taxon>
        <taxon>Metazoa</taxon>
        <taxon>Ecdysozoa</taxon>
        <taxon>Arthropoda</taxon>
        <taxon>Chelicerata</taxon>
        <taxon>Arachnida</taxon>
        <taxon>Araneae</taxon>
        <taxon>Araneomorphae</taxon>
        <taxon>Entelegynae</taxon>
        <taxon>Eresoidea</taxon>
        <taxon>Eresidae</taxon>
        <taxon>Stegodyphus</taxon>
    </lineage>
</organism>
<dbReference type="InterPro" id="IPR023213">
    <property type="entry name" value="CAT-like_dom_sf"/>
</dbReference>
<dbReference type="Pfam" id="PF00755">
    <property type="entry name" value="Carn_acyltransf"/>
    <property type="match status" value="1"/>
</dbReference>
<dbReference type="Gene3D" id="1.10.275.20">
    <property type="entry name" value="Choline/Carnitine o-acyltransferase"/>
    <property type="match status" value="1"/>
</dbReference>
<feature type="active site" description="Proton acceptor" evidence="9">
    <location>
        <position position="331"/>
    </location>
</feature>
<proteinExistence type="inferred from homology"/>
<dbReference type="PANTHER" id="PTHR22589:SF16">
    <property type="entry name" value="CARNITINE O-PALMITOYLTRANSFERASE 2, MITOCHONDRIAL"/>
    <property type="match status" value="1"/>
</dbReference>
<keyword evidence="3" id="KW-0813">Transport</keyword>
<dbReference type="OMA" id="HILVMRR"/>
<evidence type="ECO:0000256" key="8">
    <source>
        <dbReference type="ARBA" id="ARBA00048999"/>
    </source>
</evidence>
<dbReference type="Proteomes" id="UP000054359">
    <property type="component" value="Unassembled WGS sequence"/>
</dbReference>
<dbReference type="PROSITE" id="PS00440">
    <property type="entry name" value="ACYLTRANSF_C_2"/>
    <property type="match status" value="1"/>
</dbReference>
<comment type="pathway">
    <text evidence="1">Lipid metabolism; fatty acid beta-oxidation.</text>
</comment>
<dbReference type="GO" id="GO:0004095">
    <property type="term" value="F:carnitine O-palmitoyltransferase activity"/>
    <property type="evidence" value="ECO:0007669"/>
    <property type="project" value="TreeGrafter"/>
</dbReference>
<dbReference type="STRING" id="407821.A0A087T7Z0"/>
<dbReference type="Gene3D" id="3.30.559.70">
    <property type="entry name" value="Choline/Carnitine o-acyltransferase, domain 2"/>
    <property type="match status" value="1"/>
</dbReference>
<evidence type="ECO:0000256" key="7">
    <source>
        <dbReference type="ARBA" id="ARBA00023315"/>
    </source>
</evidence>
<evidence type="ECO:0000256" key="3">
    <source>
        <dbReference type="ARBA" id="ARBA00022448"/>
    </source>
</evidence>
<dbReference type="OrthoDB" id="240216at2759"/>
<feature type="domain" description="Choline/carnitine acyltransferase" evidence="11">
    <location>
        <begin position="10"/>
        <end position="600"/>
    </location>
</feature>
<dbReference type="InterPro" id="IPR042572">
    <property type="entry name" value="Carn_acyl_trans_N"/>
</dbReference>
<dbReference type="InterPro" id="IPR042231">
    <property type="entry name" value="Cho/carn_acyl_trans_2"/>
</dbReference>
<dbReference type="AlphaFoldDB" id="A0A087T7Z0"/>
<sequence length="615" mass="70136">MHFQDSLPRLPIPELEKTCERYINALKPIISADKLQKTVEIVEKFKSNEGKELQELLKASNARNKHTSYISGPWFEMYLKSRVPVVLNFNPFLAFKDDPKKEYNSQLIRATNMVLSSLRFMKSLRAEILEPEIFHLNPEKSDTSFFRKTMRLIPKPFAWYGAYLFKAFPLDMSQFNNLFNSTRIPRLEKDEIQVFPEARHIVVLRNGYFYVFDALDGDGNILPPSHIYNHINYILSDARTPPSHPISFLTTENRDTWAEAREYLEKLGNAEQLKLIDSAIFVLALDDQSLGNDLVKSAHHMLHGPAYNRWFDKSFTLIITADGKAALNFEHAWGDGVAVLRYFNEVYADSVKNHFVGPKTLSANVDASHRVRRLDFTLDEAIKSSIRKARDDLKKITDSLQLNILQYERLHRESIKSYKLSPDSVAQLGLQMAFYKMYGKFVATYESCSTSAFKHGRTETVRPATMATKQCVEEFHKMKRISDSELRALLKECTKVHNQLTKEAAMGQGFDRHLFGLRYIAEKNCKKIPALYQDPVYAEANHFIISTSTLFGPAFSGGGFAPVVKDGFGIGYGFLENIMGFLVSSYSPYKDGAAFVEALNASFDQIHKVLAKSSL</sequence>
<dbReference type="PANTHER" id="PTHR22589">
    <property type="entry name" value="CARNITINE O-ACYLTRANSFERASE"/>
    <property type="match status" value="1"/>
</dbReference>
<accession>A0A087T7Z0</accession>
<keyword evidence="6" id="KW-0443">Lipid metabolism</keyword>
<evidence type="ECO:0000256" key="2">
    <source>
        <dbReference type="ARBA" id="ARBA00005232"/>
    </source>
</evidence>
<dbReference type="GO" id="GO:0006635">
    <property type="term" value="P:fatty acid beta-oxidation"/>
    <property type="evidence" value="ECO:0007669"/>
    <property type="project" value="UniProtKB-UniPathway"/>
</dbReference>
<evidence type="ECO:0000259" key="11">
    <source>
        <dbReference type="Pfam" id="PF00755"/>
    </source>
</evidence>
<dbReference type="SUPFAM" id="SSF52777">
    <property type="entry name" value="CoA-dependent acyltransferases"/>
    <property type="match status" value="2"/>
</dbReference>
<comment type="similarity">
    <text evidence="2 10">Belongs to the carnitine/choline acetyltransferase family.</text>
</comment>
<comment type="catalytic activity">
    <reaction evidence="8">
        <text>4,8-dimethylnonanoyl-CoA + (R)-carnitine = O-4,8-dimethylnonanoyl-(R)-carnitine + CoA</text>
        <dbReference type="Rhea" id="RHEA:44860"/>
        <dbReference type="ChEBI" id="CHEBI:16347"/>
        <dbReference type="ChEBI" id="CHEBI:57287"/>
        <dbReference type="ChEBI" id="CHEBI:77061"/>
        <dbReference type="ChEBI" id="CHEBI:84654"/>
    </reaction>
</comment>